<keyword evidence="1" id="KW-1133">Transmembrane helix</keyword>
<organism evidence="2 3">
    <name type="scientific">Zizania palustris</name>
    <name type="common">Northern wild rice</name>
    <dbReference type="NCBI Taxonomy" id="103762"/>
    <lineage>
        <taxon>Eukaryota</taxon>
        <taxon>Viridiplantae</taxon>
        <taxon>Streptophyta</taxon>
        <taxon>Embryophyta</taxon>
        <taxon>Tracheophyta</taxon>
        <taxon>Spermatophyta</taxon>
        <taxon>Magnoliopsida</taxon>
        <taxon>Liliopsida</taxon>
        <taxon>Poales</taxon>
        <taxon>Poaceae</taxon>
        <taxon>BOP clade</taxon>
        <taxon>Oryzoideae</taxon>
        <taxon>Oryzeae</taxon>
        <taxon>Zizaniinae</taxon>
        <taxon>Zizania</taxon>
    </lineage>
</organism>
<dbReference type="EMBL" id="JAAALK010000086">
    <property type="protein sequence ID" value="KAG8082152.1"/>
    <property type="molecule type" value="Genomic_DNA"/>
</dbReference>
<feature type="transmembrane region" description="Helical" evidence="1">
    <location>
        <begin position="87"/>
        <end position="112"/>
    </location>
</feature>
<evidence type="ECO:0000313" key="2">
    <source>
        <dbReference type="EMBL" id="KAG8082152.1"/>
    </source>
</evidence>
<reference evidence="2" key="2">
    <citation type="submission" date="2021-02" db="EMBL/GenBank/DDBJ databases">
        <authorList>
            <person name="Kimball J.A."/>
            <person name="Haas M.W."/>
            <person name="Macchietto M."/>
            <person name="Kono T."/>
            <person name="Duquette J."/>
            <person name="Shao M."/>
        </authorList>
    </citation>
    <scope>NUCLEOTIDE SEQUENCE</scope>
    <source>
        <tissue evidence="2">Fresh leaf tissue</tissue>
    </source>
</reference>
<keyword evidence="3" id="KW-1185">Reference proteome</keyword>
<evidence type="ECO:0000313" key="3">
    <source>
        <dbReference type="Proteomes" id="UP000729402"/>
    </source>
</evidence>
<name>A0A8J5T7T2_ZIZPA</name>
<reference evidence="2" key="1">
    <citation type="journal article" date="2021" name="bioRxiv">
        <title>Whole Genome Assembly and Annotation of Northern Wild Rice, Zizania palustris L., Supports a Whole Genome Duplication in the Zizania Genus.</title>
        <authorList>
            <person name="Haas M."/>
            <person name="Kono T."/>
            <person name="Macchietto M."/>
            <person name="Millas R."/>
            <person name="McGilp L."/>
            <person name="Shao M."/>
            <person name="Duquette J."/>
            <person name="Hirsch C.N."/>
            <person name="Kimball J."/>
        </authorList>
    </citation>
    <scope>NUCLEOTIDE SEQUENCE</scope>
    <source>
        <tissue evidence="2">Fresh leaf tissue</tissue>
    </source>
</reference>
<keyword evidence="1" id="KW-0472">Membrane</keyword>
<dbReference type="AlphaFoldDB" id="A0A8J5T7T2"/>
<proteinExistence type="predicted"/>
<gene>
    <name evidence="2" type="ORF">GUJ93_ZPchr0014g47451</name>
</gene>
<evidence type="ECO:0000256" key="1">
    <source>
        <dbReference type="SAM" id="Phobius"/>
    </source>
</evidence>
<dbReference type="OrthoDB" id="689903at2759"/>
<protein>
    <submittedName>
        <fullName evidence="2">Uncharacterized protein</fullName>
    </submittedName>
</protein>
<comment type="caution">
    <text evidence="2">The sequence shown here is derived from an EMBL/GenBank/DDBJ whole genome shotgun (WGS) entry which is preliminary data.</text>
</comment>
<feature type="transmembrane region" description="Helical" evidence="1">
    <location>
        <begin position="46"/>
        <end position="67"/>
    </location>
</feature>
<feature type="transmembrane region" description="Helical" evidence="1">
    <location>
        <begin position="119"/>
        <end position="142"/>
    </location>
</feature>
<dbReference type="Proteomes" id="UP000729402">
    <property type="component" value="Unassembled WGS sequence"/>
</dbReference>
<keyword evidence="1" id="KW-0812">Transmembrane</keyword>
<accession>A0A8J5T7T2</accession>
<sequence>MCVWCSSAPSSEAHAKQRNDVSLRKQPARCSRGLSFWRVVARNERCLTYAVVVATLQLLFHLTGAKSANVATLFLPILSQATGCRRWAAALVGTAVLVLVNAGGILGSVVAARVYGDEVMCVVGGVLVFCQLKHAALAYYAVCIWS</sequence>